<feature type="domain" description="Transposase IS4-like" evidence="2">
    <location>
        <begin position="1"/>
        <end position="51"/>
    </location>
</feature>
<dbReference type="EMBL" id="AHEJ01000042">
    <property type="protein sequence ID" value="EOP67161.1"/>
    <property type="molecule type" value="Genomic_DNA"/>
</dbReference>
<comment type="caution">
    <text evidence="3">The sequence shown here is derived from an EMBL/GenBank/DDBJ whole genome shotgun (WGS) entry which is preliminary data.</text>
</comment>
<dbReference type="GO" id="GO:0006313">
    <property type="term" value="P:DNA transposition"/>
    <property type="evidence" value="ECO:0007669"/>
    <property type="project" value="InterPro"/>
</dbReference>
<gene>
    <name evidence="3" type="ORF">IGU_04103</name>
</gene>
<protein>
    <recommendedName>
        <fullName evidence="2">Transposase IS4-like domain-containing protein</fullName>
    </recommendedName>
</protein>
<evidence type="ECO:0000259" key="2">
    <source>
        <dbReference type="Pfam" id="PF01609"/>
    </source>
</evidence>
<evidence type="ECO:0000313" key="4">
    <source>
        <dbReference type="Proteomes" id="UP000013989"/>
    </source>
</evidence>
<dbReference type="SUPFAM" id="SSF53098">
    <property type="entry name" value="Ribonuclease H-like"/>
    <property type="match status" value="1"/>
</dbReference>
<sequence>MEQVHAIYSIRWQIEIVFKTWKSLLGINHCHNIKQERLECHLYGQLIAIFLCSSTMFKMRQLLLQKKPKELSEYKAIYMIQDHLYLVYGAIQKDTQEISKIPFICLTSTEKRKKSHRFEKKTVFYILGVVYQCTVSNLKQKTA</sequence>
<evidence type="ECO:0000256" key="1">
    <source>
        <dbReference type="ARBA" id="ARBA00002286"/>
    </source>
</evidence>
<name>A0A9W5QHP1_BACCE</name>
<dbReference type="InterPro" id="IPR012337">
    <property type="entry name" value="RNaseH-like_sf"/>
</dbReference>
<accession>A0A9W5QHP1</accession>
<comment type="function">
    <text evidence="1">Involved in the transposition of the insertion sequence.</text>
</comment>
<dbReference type="GO" id="GO:0003677">
    <property type="term" value="F:DNA binding"/>
    <property type="evidence" value="ECO:0007669"/>
    <property type="project" value="InterPro"/>
</dbReference>
<dbReference type="Pfam" id="PF01609">
    <property type="entry name" value="DDE_Tnp_1"/>
    <property type="match status" value="1"/>
</dbReference>
<proteinExistence type="predicted"/>
<dbReference type="Proteomes" id="UP000013989">
    <property type="component" value="Unassembled WGS sequence"/>
</dbReference>
<dbReference type="InterPro" id="IPR002559">
    <property type="entry name" value="Transposase_11"/>
</dbReference>
<evidence type="ECO:0000313" key="3">
    <source>
        <dbReference type="EMBL" id="EOP67161.1"/>
    </source>
</evidence>
<dbReference type="GO" id="GO:0004803">
    <property type="term" value="F:transposase activity"/>
    <property type="evidence" value="ECO:0007669"/>
    <property type="project" value="InterPro"/>
</dbReference>
<organism evidence="3 4">
    <name type="scientific">Bacillus cereus ISP2954</name>
    <dbReference type="NCBI Taxonomy" id="1053215"/>
    <lineage>
        <taxon>Bacteria</taxon>
        <taxon>Bacillati</taxon>
        <taxon>Bacillota</taxon>
        <taxon>Bacilli</taxon>
        <taxon>Bacillales</taxon>
        <taxon>Bacillaceae</taxon>
        <taxon>Bacillus</taxon>
        <taxon>Bacillus cereus group</taxon>
    </lineage>
</organism>
<dbReference type="AlphaFoldDB" id="A0A9W5QHP1"/>
<reference evidence="3 4" key="1">
    <citation type="submission" date="2012-12" db="EMBL/GenBank/DDBJ databases">
        <title>The Genome Sequence of Bacillus cereus ISP2954.</title>
        <authorList>
            <consortium name="The Broad Institute Genome Sequencing Platform"/>
            <consortium name="The Broad Institute Genome Sequencing Center for Infectious Disease"/>
            <person name="Feldgarden M."/>
            <person name="Van der Auwera G.A."/>
            <person name="Mahillon J."/>
            <person name="Duprez V."/>
            <person name="Timmery S."/>
            <person name="Mattelet C."/>
            <person name="Dierick K."/>
            <person name="Sun M."/>
            <person name="Yu Z."/>
            <person name="Zhu L."/>
            <person name="Hu X."/>
            <person name="Shank E.B."/>
            <person name="Swiecicka I."/>
            <person name="Hansen B.M."/>
            <person name="Andrup L."/>
            <person name="Walker B."/>
            <person name="Young S.K."/>
            <person name="Zeng Q."/>
            <person name="Gargeya S."/>
            <person name="Fitzgerald M."/>
            <person name="Haas B."/>
            <person name="Abouelleil A."/>
            <person name="Alvarado L."/>
            <person name="Arachchi H.M."/>
            <person name="Berlin A.M."/>
            <person name="Chapman S.B."/>
            <person name="Dewar J."/>
            <person name="Goldberg J."/>
            <person name="Griggs A."/>
            <person name="Gujja S."/>
            <person name="Hansen M."/>
            <person name="Howarth C."/>
            <person name="Imamovic A."/>
            <person name="Larimer J."/>
            <person name="McCowan C."/>
            <person name="Murphy C."/>
            <person name="Neiman D."/>
            <person name="Pearson M."/>
            <person name="Priest M."/>
            <person name="Roberts A."/>
            <person name="Saif S."/>
            <person name="Shea T."/>
            <person name="Sisk P."/>
            <person name="Sykes S."/>
            <person name="Wortman J."/>
            <person name="Nusbaum C."/>
            <person name="Birren B."/>
        </authorList>
    </citation>
    <scope>NUCLEOTIDE SEQUENCE [LARGE SCALE GENOMIC DNA]</scope>
    <source>
        <strain evidence="3 4">ISP2954</strain>
    </source>
</reference>